<evidence type="ECO:0000313" key="2">
    <source>
        <dbReference type="EMBL" id="EHO16675.1"/>
    </source>
</evidence>
<dbReference type="GeneID" id="86941121"/>
<name>A0AA37DG63_9FIRM</name>
<feature type="transmembrane region" description="Helical" evidence="1">
    <location>
        <begin position="113"/>
        <end position="134"/>
    </location>
</feature>
<keyword evidence="3" id="KW-1185">Reference proteome</keyword>
<feature type="transmembrane region" description="Helical" evidence="1">
    <location>
        <begin position="42"/>
        <end position="59"/>
    </location>
</feature>
<comment type="caution">
    <text evidence="2">The sequence shown here is derived from an EMBL/GenBank/DDBJ whole genome shotgun (WGS) entry which is preliminary data.</text>
</comment>
<proteinExistence type="predicted"/>
<dbReference type="EMBL" id="AGEL01000007">
    <property type="protein sequence ID" value="EHO16675.1"/>
    <property type="molecule type" value="Genomic_DNA"/>
</dbReference>
<keyword evidence="1" id="KW-1133">Transmembrane helix</keyword>
<feature type="transmembrane region" description="Helical" evidence="1">
    <location>
        <begin position="71"/>
        <end position="92"/>
    </location>
</feature>
<dbReference type="RefSeq" id="WP_009533206.1">
    <property type="nucleotide sequence ID" value="NZ_CAJPPX010000045.1"/>
</dbReference>
<keyword evidence="1" id="KW-0472">Membrane</keyword>
<feature type="transmembrane region" description="Helical" evidence="1">
    <location>
        <begin position="146"/>
        <end position="163"/>
    </location>
</feature>
<gene>
    <name evidence="2" type="ORF">HMPREF9623_01374</name>
</gene>
<keyword evidence="1" id="KW-0812">Transmembrane</keyword>
<accession>A0AA37DG63</accession>
<protein>
    <submittedName>
        <fullName evidence="2">Uncharacterized protein</fullName>
    </submittedName>
</protein>
<organism evidence="2 3">
    <name type="scientific">Stomatobaculum longum</name>
    <dbReference type="NCBI Taxonomy" id="796942"/>
    <lineage>
        <taxon>Bacteria</taxon>
        <taxon>Bacillati</taxon>
        <taxon>Bacillota</taxon>
        <taxon>Clostridia</taxon>
        <taxon>Lachnospirales</taxon>
        <taxon>Lachnospiraceae</taxon>
        <taxon>Stomatobaculum</taxon>
    </lineage>
</organism>
<evidence type="ECO:0000256" key="1">
    <source>
        <dbReference type="SAM" id="Phobius"/>
    </source>
</evidence>
<evidence type="ECO:0000313" key="3">
    <source>
        <dbReference type="Proteomes" id="UP000018466"/>
    </source>
</evidence>
<sequence>MGMFRTPYDRGGALSKEAMQERAERYLDMREKESAKQENRLIAIRYLLLWPFALLPGFLPKVAVAHTVLLLLPYALELVCMLLTGITLVGFVQNATGSVNGRLYRQLFTGLQMRAALAGLFGALFFFAQLLSMLLNHSARTLSEGLVLLMQFLFLLTFVLFFRQTDRVIRNWRLTEL</sequence>
<dbReference type="Proteomes" id="UP000018466">
    <property type="component" value="Unassembled WGS sequence"/>
</dbReference>
<reference evidence="2 3" key="1">
    <citation type="submission" date="2011-10" db="EMBL/GenBank/DDBJ databases">
        <title>The Genome Sequence of Lachnospiraceae bacterium ACC2.</title>
        <authorList>
            <consortium name="The Broad Institute Genome Sequencing Platform"/>
            <person name="Earl A."/>
            <person name="Ward D."/>
            <person name="Feldgarden M."/>
            <person name="Gevers D."/>
            <person name="Sizova M."/>
            <person name="Hazen A."/>
            <person name="Epstein S."/>
            <person name="Young S.K."/>
            <person name="Zeng Q."/>
            <person name="Gargeya S."/>
            <person name="Fitzgerald M."/>
            <person name="Haas B."/>
            <person name="Abouelleil A."/>
            <person name="Alvarado L."/>
            <person name="Arachchi H.M."/>
            <person name="Berlin A."/>
            <person name="Brown A."/>
            <person name="Chapman S.B."/>
            <person name="Chen Z."/>
            <person name="Dunbar C."/>
            <person name="Freedman E."/>
            <person name="Gearin G."/>
            <person name="Goldberg J."/>
            <person name="Griggs A."/>
            <person name="Gujja S."/>
            <person name="Heiman D."/>
            <person name="Howarth C."/>
            <person name="Larson L."/>
            <person name="Lui A."/>
            <person name="MacDonald P.J.P."/>
            <person name="Montmayeur A."/>
            <person name="Murphy C."/>
            <person name="Neiman D."/>
            <person name="Pearson M."/>
            <person name="Priest M."/>
            <person name="Roberts A."/>
            <person name="Saif S."/>
            <person name="Shea T."/>
            <person name="Shenoy N."/>
            <person name="Sisk P."/>
            <person name="Stolte C."/>
            <person name="Sykes S."/>
            <person name="Wortman J."/>
            <person name="Nusbaum C."/>
            <person name="Birren B."/>
        </authorList>
    </citation>
    <scope>NUCLEOTIDE SEQUENCE [LARGE SCALE GENOMIC DNA]</scope>
    <source>
        <strain evidence="2 3">ACC2</strain>
    </source>
</reference>
<dbReference type="AlphaFoldDB" id="A0AA37DG63"/>